<dbReference type="InterPro" id="IPR002397">
    <property type="entry name" value="Cyt_P450_B"/>
</dbReference>
<dbReference type="Proteomes" id="UP001241926">
    <property type="component" value="Unassembled WGS sequence"/>
</dbReference>
<dbReference type="EMBL" id="JASJUS010000002">
    <property type="protein sequence ID" value="MDL2075492.1"/>
    <property type="molecule type" value="Genomic_DNA"/>
</dbReference>
<dbReference type="SUPFAM" id="SSF48264">
    <property type="entry name" value="Cytochrome P450"/>
    <property type="match status" value="1"/>
</dbReference>
<keyword evidence="2" id="KW-0560">Oxidoreductase</keyword>
<dbReference type="InterPro" id="IPR017972">
    <property type="entry name" value="Cyt_P450_CS"/>
</dbReference>
<reference evidence="3 4" key="1">
    <citation type="submission" date="2023-05" db="EMBL/GenBank/DDBJ databases">
        <title>Streptomyces fuscus sp. nov., a brown-black pigment producing actinomyces isolated from dry sand of Sea duck farm.</title>
        <authorList>
            <person name="Xie J."/>
            <person name="Shen N."/>
        </authorList>
    </citation>
    <scope>NUCLEOTIDE SEQUENCE [LARGE SCALE GENOMIC DNA]</scope>
    <source>
        <strain evidence="3 4">GXMU-J15</strain>
    </source>
</reference>
<evidence type="ECO:0000313" key="3">
    <source>
        <dbReference type="EMBL" id="MDL2075492.1"/>
    </source>
</evidence>
<evidence type="ECO:0000313" key="4">
    <source>
        <dbReference type="Proteomes" id="UP001241926"/>
    </source>
</evidence>
<gene>
    <name evidence="3" type="ORF">QNN03_03445</name>
</gene>
<keyword evidence="2" id="KW-0349">Heme</keyword>
<dbReference type="PROSITE" id="PS00086">
    <property type="entry name" value="CYTOCHROME_P450"/>
    <property type="match status" value="1"/>
</dbReference>
<sequence length="407" mass="42303">MTTTPGLPAGIAHPFSPAGRIDPYPAYDWLRAHAPVHRDPMSGMWLVTSHADCVALLKDPAFSAAAGQRERARDDDLPVSMLTTDGADHARLRAPGALLLGPAALASVEDAVAADADAVLDRAARAGTLDDAVEQLGVPLATAVLGRLFGLGEDDWGTLAQLARAVSVNLDPLAPPPVARLGRAAMGELTRFLDAHAEQAPPSPLARLAADPRLTRQEMLGVLGLAVVGGWQPLAESIGNALYWLLPRPDARAALRSADAEGALTAMDELLRLEAPIPFTARVTLREATLPGGTIPAGQRVLAVLAAANRDPAVFTDPAEPVFDRTPNPHLAFGGGPHFCLAARLVRQAGALLLTRLVHRFPDANPGSSTPSWAPTLIPRRITGLSVELGADAGTGRCPVTGAGVGA</sequence>
<dbReference type="RefSeq" id="WP_285430273.1">
    <property type="nucleotide sequence ID" value="NZ_JASJUS010000002.1"/>
</dbReference>
<comment type="similarity">
    <text evidence="1 2">Belongs to the cytochrome P450 family.</text>
</comment>
<dbReference type="PRINTS" id="PR00359">
    <property type="entry name" value="BP450"/>
</dbReference>
<dbReference type="InterPro" id="IPR001128">
    <property type="entry name" value="Cyt_P450"/>
</dbReference>
<evidence type="ECO:0000256" key="2">
    <source>
        <dbReference type="RuleBase" id="RU000461"/>
    </source>
</evidence>
<accession>A0ABT7ITS5</accession>
<keyword evidence="4" id="KW-1185">Reference proteome</keyword>
<dbReference type="Pfam" id="PF00067">
    <property type="entry name" value="p450"/>
    <property type="match status" value="1"/>
</dbReference>
<dbReference type="PANTHER" id="PTHR46696">
    <property type="entry name" value="P450, PUTATIVE (EUROFUNG)-RELATED"/>
    <property type="match status" value="1"/>
</dbReference>
<protein>
    <submittedName>
        <fullName evidence="3">Cytochrome P450</fullName>
    </submittedName>
</protein>
<evidence type="ECO:0000256" key="1">
    <source>
        <dbReference type="ARBA" id="ARBA00010617"/>
    </source>
</evidence>
<name>A0ABT7ITS5_9ACTN</name>
<proteinExistence type="inferred from homology"/>
<organism evidence="3 4">
    <name type="scientific">Streptomyces fuscus</name>
    <dbReference type="NCBI Taxonomy" id="3048495"/>
    <lineage>
        <taxon>Bacteria</taxon>
        <taxon>Bacillati</taxon>
        <taxon>Actinomycetota</taxon>
        <taxon>Actinomycetes</taxon>
        <taxon>Kitasatosporales</taxon>
        <taxon>Streptomycetaceae</taxon>
        <taxon>Streptomyces</taxon>
    </lineage>
</organism>
<dbReference type="PANTHER" id="PTHR46696:SF1">
    <property type="entry name" value="CYTOCHROME P450 YJIB-RELATED"/>
    <property type="match status" value="1"/>
</dbReference>
<keyword evidence="2" id="KW-0408">Iron</keyword>
<dbReference type="Gene3D" id="1.10.630.10">
    <property type="entry name" value="Cytochrome P450"/>
    <property type="match status" value="1"/>
</dbReference>
<comment type="caution">
    <text evidence="3">The sequence shown here is derived from an EMBL/GenBank/DDBJ whole genome shotgun (WGS) entry which is preliminary data.</text>
</comment>
<dbReference type="InterPro" id="IPR036396">
    <property type="entry name" value="Cyt_P450_sf"/>
</dbReference>
<keyword evidence="2" id="KW-0479">Metal-binding</keyword>
<keyword evidence="2" id="KW-0503">Monooxygenase</keyword>